<proteinExistence type="predicted"/>
<dbReference type="Pfam" id="PF11964">
    <property type="entry name" value="SpoIIAA-like"/>
    <property type="match status" value="1"/>
</dbReference>
<evidence type="ECO:0000313" key="1">
    <source>
        <dbReference type="EMBL" id="WKN35953.1"/>
    </source>
</evidence>
<name>A0AA49GKT6_9BACT</name>
<organism evidence="1">
    <name type="scientific">Roseihalotalea indica</name>
    <dbReference type="NCBI Taxonomy" id="2867963"/>
    <lineage>
        <taxon>Bacteria</taxon>
        <taxon>Pseudomonadati</taxon>
        <taxon>Bacteroidota</taxon>
        <taxon>Cytophagia</taxon>
        <taxon>Cytophagales</taxon>
        <taxon>Catalimonadaceae</taxon>
        <taxon>Roseihalotalea</taxon>
    </lineage>
</organism>
<dbReference type="Gene3D" id="3.40.50.10600">
    <property type="entry name" value="SpoIIaa-like domains"/>
    <property type="match status" value="1"/>
</dbReference>
<dbReference type="AlphaFoldDB" id="A0AA49GKT6"/>
<reference evidence="1" key="1">
    <citation type="journal article" date="2023" name="Comput. Struct. Biotechnol. J.">
        <title>Discovery of a novel marine Bacteroidetes with a rich repertoire of carbohydrate-active enzymes.</title>
        <authorList>
            <person name="Chen B."/>
            <person name="Liu G."/>
            <person name="Chen Q."/>
            <person name="Wang H."/>
            <person name="Liu L."/>
            <person name="Tang K."/>
        </authorList>
    </citation>
    <scope>NUCLEOTIDE SEQUENCE</scope>
    <source>
        <strain evidence="1">TK19036</strain>
    </source>
</reference>
<dbReference type="InterPro" id="IPR021866">
    <property type="entry name" value="SpoIIAA-like"/>
</dbReference>
<gene>
    <name evidence="1" type="ORF">K4G66_26670</name>
</gene>
<accession>A0AA49GKT6</accession>
<protein>
    <submittedName>
        <fullName evidence="1">STAS/SEC14 domain-containing protein</fullName>
    </submittedName>
</protein>
<dbReference type="InterPro" id="IPR036513">
    <property type="entry name" value="STAS_dom_sf"/>
</dbReference>
<dbReference type="SUPFAM" id="SSF52091">
    <property type="entry name" value="SpoIIaa-like"/>
    <property type="match status" value="1"/>
</dbReference>
<sequence length="118" mass="14281">MLTILEFTKNNVIATKAQKNLTEADIQKIHPLIHNIVNRGQKVRWYFEMENFSGWKFNAFWKDLKMDMSHADDYEKIAMVGDKKWQEWITQFMKPFTNADVRYFDSEQKEEAKEWINQ</sequence>
<dbReference type="EMBL" id="CP120682">
    <property type="protein sequence ID" value="WKN35953.1"/>
    <property type="molecule type" value="Genomic_DNA"/>
</dbReference>
<reference evidence="1" key="2">
    <citation type="journal article" date="2024" name="Antonie Van Leeuwenhoek">
        <title>Roseihalotalea indica gen. nov., sp. nov., a halophilic Bacteroidetes from mesopelagic Southwest Indian Ocean with higher carbohydrate metabolic potential.</title>
        <authorList>
            <person name="Chen B."/>
            <person name="Zhang M."/>
            <person name="Lin D."/>
            <person name="Ye J."/>
            <person name="Tang K."/>
        </authorList>
    </citation>
    <scope>NUCLEOTIDE SEQUENCE</scope>
    <source>
        <strain evidence="1">TK19036</strain>
    </source>
</reference>
<dbReference type="InterPro" id="IPR038396">
    <property type="entry name" value="SpoIIAA-like_sf"/>
</dbReference>